<sequence>MLISPPLTALQEISAKLSWTDLVVAFDALAADRFGAHERITRAQLAEQLAAARSKGTTALRRALPYVRERSWSPMETRMRLLLLVRGFPEPALNVQVDEDATGIAFYTDLAYPEERVAIEYDSEHHRKDRAAWQHDLNKNEVLHDAGWAVVRTSAADYRSPRQFLARVETALAKAGRRAATVT</sequence>
<dbReference type="Gene3D" id="3.40.960.10">
    <property type="entry name" value="VSR Endonuclease"/>
    <property type="match status" value="1"/>
</dbReference>
<gene>
    <name evidence="1" type="ORF">HNR70_001903</name>
</gene>
<dbReference type="AlphaFoldDB" id="A0A841AFP8"/>
<comment type="caution">
    <text evidence="1">The sequence shown here is derived from an EMBL/GenBank/DDBJ whole genome shotgun (WGS) entry which is preliminary data.</text>
</comment>
<dbReference type="InterPro" id="IPR011335">
    <property type="entry name" value="Restrct_endonuc-II-like"/>
</dbReference>
<evidence type="ECO:0000313" key="2">
    <source>
        <dbReference type="Proteomes" id="UP000588158"/>
    </source>
</evidence>
<keyword evidence="2" id="KW-1185">Reference proteome</keyword>
<dbReference type="Proteomes" id="UP000588158">
    <property type="component" value="Unassembled WGS sequence"/>
</dbReference>
<name>A0A841AFP8_9MICO</name>
<proteinExistence type="predicted"/>
<dbReference type="SUPFAM" id="SSF52980">
    <property type="entry name" value="Restriction endonuclease-like"/>
    <property type="match status" value="1"/>
</dbReference>
<organism evidence="1 2">
    <name type="scientific">Brachybacterium aquaticum</name>
    <dbReference type="NCBI Taxonomy" id="1432564"/>
    <lineage>
        <taxon>Bacteria</taxon>
        <taxon>Bacillati</taxon>
        <taxon>Actinomycetota</taxon>
        <taxon>Actinomycetes</taxon>
        <taxon>Micrococcales</taxon>
        <taxon>Dermabacteraceae</taxon>
        <taxon>Brachybacterium</taxon>
    </lineage>
</organism>
<dbReference type="RefSeq" id="WP_184325464.1">
    <property type="nucleotide sequence ID" value="NZ_JACHLZ010000001.1"/>
</dbReference>
<dbReference type="EMBL" id="JACHLZ010000001">
    <property type="protein sequence ID" value="MBB5832090.1"/>
    <property type="molecule type" value="Genomic_DNA"/>
</dbReference>
<evidence type="ECO:0008006" key="3">
    <source>
        <dbReference type="Google" id="ProtNLM"/>
    </source>
</evidence>
<protein>
    <recommendedName>
        <fullName evidence="3">DUF559 domain-containing protein</fullName>
    </recommendedName>
</protein>
<evidence type="ECO:0000313" key="1">
    <source>
        <dbReference type="EMBL" id="MBB5832090.1"/>
    </source>
</evidence>
<accession>A0A841AFP8</accession>
<reference evidence="1 2" key="1">
    <citation type="submission" date="2020-08" db="EMBL/GenBank/DDBJ databases">
        <title>Sequencing the genomes of 1000 actinobacteria strains.</title>
        <authorList>
            <person name="Klenk H.-P."/>
        </authorList>
    </citation>
    <scope>NUCLEOTIDE SEQUENCE [LARGE SCALE GENOMIC DNA]</scope>
    <source>
        <strain evidence="1 2">DSM 28796</strain>
    </source>
</reference>